<gene>
    <name evidence="5" type="ORF">GBAR_LOCUS18456</name>
</gene>
<dbReference type="InterPro" id="IPR050964">
    <property type="entry name" value="Striated_Muscle_Regulatory"/>
</dbReference>
<feature type="domain" description="Fibronectin type-III" evidence="4">
    <location>
        <begin position="601"/>
        <end position="687"/>
    </location>
</feature>
<dbReference type="Gene3D" id="2.60.40.10">
    <property type="entry name" value="Immunoglobulins"/>
    <property type="match status" value="7"/>
</dbReference>
<dbReference type="Proteomes" id="UP001174909">
    <property type="component" value="Unassembled WGS sequence"/>
</dbReference>
<dbReference type="PANTHER" id="PTHR13817">
    <property type="entry name" value="TITIN"/>
    <property type="match status" value="1"/>
</dbReference>
<dbReference type="SUPFAM" id="SSF48726">
    <property type="entry name" value="Immunoglobulin"/>
    <property type="match status" value="3"/>
</dbReference>
<dbReference type="CDD" id="cd00063">
    <property type="entry name" value="FN3"/>
    <property type="match status" value="4"/>
</dbReference>
<comment type="caution">
    <text evidence="5">The sequence shown here is derived from an EMBL/GenBank/DDBJ whole genome shotgun (WGS) entry which is preliminary data.</text>
</comment>
<feature type="domain" description="Fibronectin type-III" evidence="4">
    <location>
        <begin position="484"/>
        <end position="597"/>
    </location>
</feature>
<dbReference type="AlphaFoldDB" id="A0AA35SP41"/>
<dbReference type="InterPro" id="IPR036179">
    <property type="entry name" value="Ig-like_dom_sf"/>
</dbReference>
<dbReference type="Pfam" id="PF13895">
    <property type="entry name" value="Ig_2"/>
    <property type="match status" value="1"/>
</dbReference>
<feature type="domain" description="Ig-like" evidence="3">
    <location>
        <begin position="196"/>
        <end position="288"/>
    </location>
</feature>
<sequence>MVALILVTLTLAYAAVGGGQTEDCLETVVVSADAVETVSDGVICFQCDVGAGIVSSASYTVSGLPVGSDAGGTVEGVLVLYNSGSVFQPSAFVGCASGGSSATALVFLEEFQPPLISGNATVREGHTLVLECDASNSHPLPSVAWFSPQSLLLSGERRLVIGNISRNQAGLYSCVATDSNGATESSRVAVTVEFAPEVITSFTGVQYFPLGATLELYCWYECVPSPLSVKWYHNGTLLMTSDSISIVYDTTSTTLIRMGLTEIEGGNYECGVENLVGSGAVEITVRIQLPPSSLSDLSVVSSSAESLLLVWSIPEFTGFSSVAGFKVTATEESSGSVIRNLTVEGQVTSYNITGLQPLQAYSVNISVGNEAGLEGEPATISASTASLRLSAVEQLEVEIVSSTELYLQWMAPVTNPSTTAAVQFYVIDYKSDRGNEGSSMVSGLSHTLGGLEKGTNYTLSVAGVNEAGVGKARLTDSVQTAVDAPSHPQLFSAIPLSPFSLRLNWIAPADSGGMLFEVMKLKFYFFHLAGRPLQHYTLEVLVENNSVETQTLNALNSSAILQGLTQNTSYVLCLTAVNSARLESQKGRVTVVTLPVGQPQVPNSVQVTNVTVQTANIVWEEAGGYPDYYIIQYSQQNHSVETVQVVAPYHTITGLHPLSHYTVKVASHNYNGMSDFSQDSTFGTFGMSSKKCDQKLFYEAPGQVTVEGPTEGLSGEPLSLHCMVESIPASPSPLFVWSRDGGSLPATSIIINGMLSLPEPTPADTGVYVCFVAGVRRRHSVSIYSKPNSSTTGM</sequence>
<proteinExistence type="predicted"/>
<dbReference type="SUPFAM" id="SSF49265">
    <property type="entry name" value="Fibronectin type III"/>
    <property type="match status" value="3"/>
</dbReference>
<feature type="domain" description="Ig-like" evidence="3">
    <location>
        <begin position="113"/>
        <end position="191"/>
    </location>
</feature>
<feature type="domain" description="Ig-like" evidence="3">
    <location>
        <begin position="701"/>
        <end position="782"/>
    </location>
</feature>
<dbReference type="Pfam" id="PF13927">
    <property type="entry name" value="Ig_3"/>
    <property type="match status" value="1"/>
</dbReference>
<dbReference type="InterPro" id="IPR003599">
    <property type="entry name" value="Ig_sub"/>
</dbReference>
<evidence type="ECO:0000313" key="6">
    <source>
        <dbReference type="Proteomes" id="UP001174909"/>
    </source>
</evidence>
<dbReference type="InterPro" id="IPR007110">
    <property type="entry name" value="Ig-like_dom"/>
</dbReference>
<dbReference type="SMART" id="SM00408">
    <property type="entry name" value="IGc2"/>
    <property type="match status" value="3"/>
</dbReference>
<dbReference type="InterPro" id="IPR003961">
    <property type="entry name" value="FN3_dom"/>
</dbReference>
<dbReference type="PROSITE" id="PS50853">
    <property type="entry name" value="FN3"/>
    <property type="match status" value="4"/>
</dbReference>
<reference evidence="5" key="1">
    <citation type="submission" date="2023-03" db="EMBL/GenBank/DDBJ databases">
        <authorList>
            <person name="Steffen K."/>
            <person name="Cardenas P."/>
        </authorList>
    </citation>
    <scope>NUCLEOTIDE SEQUENCE</scope>
</reference>
<organism evidence="5 6">
    <name type="scientific">Geodia barretti</name>
    <name type="common">Barrett's horny sponge</name>
    <dbReference type="NCBI Taxonomy" id="519541"/>
    <lineage>
        <taxon>Eukaryota</taxon>
        <taxon>Metazoa</taxon>
        <taxon>Porifera</taxon>
        <taxon>Demospongiae</taxon>
        <taxon>Heteroscleromorpha</taxon>
        <taxon>Tetractinellida</taxon>
        <taxon>Astrophorina</taxon>
        <taxon>Geodiidae</taxon>
        <taxon>Geodia</taxon>
    </lineage>
</organism>
<feature type="chain" id="PRO_5041282842" evidence="2">
    <location>
        <begin position="20"/>
        <end position="794"/>
    </location>
</feature>
<dbReference type="PANTHER" id="PTHR13817:SF73">
    <property type="entry name" value="FIBRONECTIN TYPE-III DOMAIN-CONTAINING PROTEIN"/>
    <property type="match status" value="1"/>
</dbReference>
<dbReference type="SMART" id="SM00409">
    <property type="entry name" value="IG"/>
    <property type="match status" value="3"/>
</dbReference>
<keyword evidence="2" id="KW-0732">Signal</keyword>
<evidence type="ECO:0000256" key="2">
    <source>
        <dbReference type="SAM" id="SignalP"/>
    </source>
</evidence>
<keyword evidence="1" id="KW-0677">Repeat</keyword>
<dbReference type="EMBL" id="CASHTH010002617">
    <property type="protein sequence ID" value="CAI8032692.1"/>
    <property type="molecule type" value="Genomic_DNA"/>
</dbReference>
<protein>
    <submittedName>
        <fullName evidence="5">Neogenin</fullName>
    </submittedName>
</protein>
<feature type="signal peptide" evidence="2">
    <location>
        <begin position="1"/>
        <end position="19"/>
    </location>
</feature>
<keyword evidence="6" id="KW-1185">Reference proteome</keyword>
<evidence type="ECO:0000313" key="5">
    <source>
        <dbReference type="EMBL" id="CAI8032692.1"/>
    </source>
</evidence>
<evidence type="ECO:0000259" key="4">
    <source>
        <dbReference type="PROSITE" id="PS50853"/>
    </source>
</evidence>
<accession>A0AA35SP41</accession>
<evidence type="ECO:0000256" key="1">
    <source>
        <dbReference type="ARBA" id="ARBA00022737"/>
    </source>
</evidence>
<dbReference type="InterPro" id="IPR013783">
    <property type="entry name" value="Ig-like_fold"/>
</dbReference>
<feature type="domain" description="Fibronectin type-III" evidence="4">
    <location>
        <begin position="290"/>
        <end position="390"/>
    </location>
</feature>
<feature type="domain" description="Fibronectin type-III" evidence="4">
    <location>
        <begin position="391"/>
        <end position="483"/>
    </location>
</feature>
<dbReference type="PROSITE" id="PS50835">
    <property type="entry name" value="IG_LIKE"/>
    <property type="match status" value="3"/>
</dbReference>
<dbReference type="Pfam" id="PF00041">
    <property type="entry name" value="fn3"/>
    <property type="match status" value="3"/>
</dbReference>
<dbReference type="InterPro" id="IPR003598">
    <property type="entry name" value="Ig_sub2"/>
</dbReference>
<dbReference type="InterPro" id="IPR036116">
    <property type="entry name" value="FN3_sf"/>
</dbReference>
<name>A0AA35SP41_GEOBA</name>
<evidence type="ECO:0000259" key="3">
    <source>
        <dbReference type="PROSITE" id="PS50835"/>
    </source>
</evidence>
<dbReference type="SMART" id="SM00060">
    <property type="entry name" value="FN3"/>
    <property type="match status" value="4"/>
</dbReference>